<dbReference type="EMBL" id="JACVVK020000048">
    <property type="protein sequence ID" value="KAK7498915.1"/>
    <property type="molecule type" value="Genomic_DNA"/>
</dbReference>
<reference evidence="2 3" key="1">
    <citation type="journal article" date="2023" name="Sci. Data">
        <title>Genome assembly of the Korean intertidal mud-creeper Batillaria attramentaria.</title>
        <authorList>
            <person name="Patra A.K."/>
            <person name="Ho P.T."/>
            <person name="Jun S."/>
            <person name="Lee S.J."/>
            <person name="Kim Y."/>
            <person name="Won Y.J."/>
        </authorList>
    </citation>
    <scope>NUCLEOTIDE SEQUENCE [LARGE SCALE GENOMIC DNA]</scope>
    <source>
        <strain evidence="2">Wonlab-2016</strain>
    </source>
</reference>
<name>A0ABD0LHM9_9CAEN</name>
<evidence type="ECO:0000313" key="3">
    <source>
        <dbReference type="Proteomes" id="UP001519460"/>
    </source>
</evidence>
<evidence type="ECO:0000256" key="1">
    <source>
        <dbReference type="SAM" id="MobiDB-lite"/>
    </source>
</evidence>
<feature type="region of interest" description="Disordered" evidence="1">
    <location>
        <begin position="1"/>
        <end position="94"/>
    </location>
</feature>
<feature type="compositionally biased region" description="Basic and acidic residues" evidence="1">
    <location>
        <begin position="20"/>
        <end position="30"/>
    </location>
</feature>
<keyword evidence="3" id="KW-1185">Reference proteome</keyword>
<comment type="caution">
    <text evidence="2">The sequence shown here is derived from an EMBL/GenBank/DDBJ whole genome shotgun (WGS) entry which is preliminary data.</text>
</comment>
<sequence length="94" mass="10199">MKTEIMGTKLRATSPPVWEASRRPCLDDSGPRALNSEVISARDLNDRGRTRLREGSDTDKTDSEVLSTEARNAGTGSSQDRPLAQGLPAAGWRC</sequence>
<dbReference type="Proteomes" id="UP001519460">
    <property type="component" value="Unassembled WGS sequence"/>
</dbReference>
<feature type="compositionally biased region" description="Polar residues" evidence="1">
    <location>
        <begin position="64"/>
        <end position="80"/>
    </location>
</feature>
<protein>
    <submittedName>
        <fullName evidence="2">Uncharacterized protein</fullName>
    </submittedName>
</protein>
<organism evidence="2 3">
    <name type="scientific">Batillaria attramentaria</name>
    <dbReference type="NCBI Taxonomy" id="370345"/>
    <lineage>
        <taxon>Eukaryota</taxon>
        <taxon>Metazoa</taxon>
        <taxon>Spiralia</taxon>
        <taxon>Lophotrochozoa</taxon>
        <taxon>Mollusca</taxon>
        <taxon>Gastropoda</taxon>
        <taxon>Caenogastropoda</taxon>
        <taxon>Sorbeoconcha</taxon>
        <taxon>Cerithioidea</taxon>
        <taxon>Batillariidae</taxon>
        <taxon>Batillaria</taxon>
    </lineage>
</organism>
<proteinExistence type="predicted"/>
<gene>
    <name evidence="2" type="ORF">BaRGS_00010007</name>
</gene>
<accession>A0ABD0LHM9</accession>
<feature type="compositionally biased region" description="Basic and acidic residues" evidence="1">
    <location>
        <begin position="43"/>
        <end position="63"/>
    </location>
</feature>
<dbReference type="AlphaFoldDB" id="A0ABD0LHM9"/>
<evidence type="ECO:0000313" key="2">
    <source>
        <dbReference type="EMBL" id="KAK7498915.1"/>
    </source>
</evidence>